<feature type="region of interest" description="Disordered" evidence="1">
    <location>
        <begin position="1"/>
        <end position="127"/>
    </location>
</feature>
<dbReference type="AlphaFoldDB" id="A0AAD9IZE7"/>
<evidence type="ECO:0000256" key="2">
    <source>
        <dbReference type="SAM" id="Phobius"/>
    </source>
</evidence>
<keyword evidence="2" id="KW-0472">Membrane</keyword>
<organism evidence="3 4">
    <name type="scientific">Paralvinella palmiformis</name>
    <dbReference type="NCBI Taxonomy" id="53620"/>
    <lineage>
        <taxon>Eukaryota</taxon>
        <taxon>Metazoa</taxon>
        <taxon>Spiralia</taxon>
        <taxon>Lophotrochozoa</taxon>
        <taxon>Annelida</taxon>
        <taxon>Polychaeta</taxon>
        <taxon>Sedentaria</taxon>
        <taxon>Canalipalpata</taxon>
        <taxon>Terebellida</taxon>
        <taxon>Terebelliformia</taxon>
        <taxon>Alvinellidae</taxon>
        <taxon>Paralvinella</taxon>
    </lineage>
</organism>
<feature type="region of interest" description="Disordered" evidence="1">
    <location>
        <begin position="184"/>
        <end position="213"/>
    </location>
</feature>
<keyword evidence="2" id="KW-0812">Transmembrane</keyword>
<keyword evidence="4" id="KW-1185">Reference proteome</keyword>
<gene>
    <name evidence="3" type="ORF">LSH36_832g01038</name>
</gene>
<reference evidence="3" key="1">
    <citation type="journal article" date="2023" name="Mol. Biol. Evol.">
        <title>Third-Generation Sequencing Reveals the Adaptive Role of the Epigenome in Three Deep-Sea Polychaetes.</title>
        <authorList>
            <person name="Perez M."/>
            <person name="Aroh O."/>
            <person name="Sun Y."/>
            <person name="Lan Y."/>
            <person name="Juniper S.K."/>
            <person name="Young C.R."/>
            <person name="Angers B."/>
            <person name="Qian P.Y."/>
        </authorList>
    </citation>
    <scope>NUCLEOTIDE SEQUENCE</scope>
    <source>
        <strain evidence="3">P08H-3</strain>
    </source>
</reference>
<proteinExistence type="predicted"/>
<evidence type="ECO:0000313" key="3">
    <source>
        <dbReference type="EMBL" id="KAK2143554.1"/>
    </source>
</evidence>
<feature type="compositionally biased region" description="Polar residues" evidence="1">
    <location>
        <begin position="1"/>
        <end position="20"/>
    </location>
</feature>
<feature type="compositionally biased region" description="Basic and acidic residues" evidence="1">
    <location>
        <begin position="24"/>
        <end position="36"/>
    </location>
</feature>
<evidence type="ECO:0000256" key="1">
    <source>
        <dbReference type="SAM" id="MobiDB-lite"/>
    </source>
</evidence>
<evidence type="ECO:0000313" key="4">
    <source>
        <dbReference type="Proteomes" id="UP001208570"/>
    </source>
</evidence>
<feature type="compositionally biased region" description="Polar residues" evidence="1">
    <location>
        <begin position="195"/>
        <end position="206"/>
    </location>
</feature>
<keyword evidence="2" id="KW-1133">Transmembrane helix</keyword>
<accession>A0AAD9IZE7</accession>
<feature type="transmembrane region" description="Helical" evidence="2">
    <location>
        <begin position="263"/>
        <end position="280"/>
    </location>
</feature>
<name>A0AAD9IZE7_9ANNE</name>
<dbReference type="Proteomes" id="UP001208570">
    <property type="component" value="Unassembled WGS sequence"/>
</dbReference>
<feature type="compositionally biased region" description="Polar residues" evidence="1">
    <location>
        <begin position="65"/>
        <end position="75"/>
    </location>
</feature>
<dbReference type="EMBL" id="JAODUP010000832">
    <property type="protein sequence ID" value="KAK2143554.1"/>
    <property type="molecule type" value="Genomic_DNA"/>
</dbReference>
<protein>
    <submittedName>
        <fullName evidence="3">Uncharacterized protein</fullName>
    </submittedName>
</protein>
<sequence length="321" mass="35710">MNENSILAWNADGSSENQPLGQHRATDRCGYSEKRSSPIMLYESDSSIQDDDDDEEEGEEANELLGNQPSTSSAGRRQRSEEIFTIQMASSQSDDSAVYSPIPKTPTYSHLETSDGGDEDASNRQPSFISSLSLGNLHKARSFLNRQKLIKQSKSDTQFHYIKRQGQGQINIGDVIGIDAARDANTGHTEESEDNVTLTSTSQGSTGRIPKRWSYDPGGSSMMTPWSTYSELLLEFQGFSWDCCVALIVRTCISEQCHAYTKFLKMAAWFTIFVLIVLCFRPQVYRTMIHQPGFVQDQAVIEHSGTQSLMDILHSNSSTSS</sequence>
<feature type="compositionally biased region" description="Acidic residues" evidence="1">
    <location>
        <begin position="48"/>
        <end position="62"/>
    </location>
</feature>
<comment type="caution">
    <text evidence="3">The sequence shown here is derived from an EMBL/GenBank/DDBJ whole genome shotgun (WGS) entry which is preliminary data.</text>
</comment>